<gene>
    <name evidence="3" type="ORF">LPJ61_001142</name>
</gene>
<dbReference type="Proteomes" id="UP001143981">
    <property type="component" value="Unassembled WGS sequence"/>
</dbReference>
<feature type="non-terminal residue" evidence="3">
    <location>
        <position position="1"/>
    </location>
</feature>
<dbReference type="Pfam" id="PF20497">
    <property type="entry name" value="SWI-SNF_Ssr4_C"/>
    <property type="match status" value="1"/>
</dbReference>
<evidence type="ECO:0000259" key="2">
    <source>
        <dbReference type="Pfam" id="PF20497"/>
    </source>
</evidence>
<comment type="caution">
    <text evidence="3">The sequence shown here is derived from an EMBL/GenBank/DDBJ whole genome shotgun (WGS) entry which is preliminary data.</text>
</comment>
<sequence>QQQPQPFAYTGNTSMAGGVGVPGQQSHPALIHPGSVRKRKSNKAGQEPAADEGDELDNIQPYSISLARYQNNHNLMSEIFMALPTSAVTLPKHYYEGMDVDAAKKELEALEASIEECKKEHEGRVCSMREDRDEFAELARTLAGSADADVIKKAVEAKFGMEFVDNPYRTIERVPVLAIDSVEGAVYKQL</sequence>
<dbReference type="OrthoDB" id="5321006at2759"/>
<protein>
    <recommendedName>
        <fullName evidence="2">SWI/SNF and RSC complexes subunit Ssr4 C-terminal domain-containing protein</fullName>
    </recommendedName>
</protein>
<dbReference type="EMBL" id="JANBOI010000082">
    <property type="protein sequence ID" value="KAJ1734321.1"/>
    <property type="molecule type" value="Genomic_DNA"/>
</dbReference>
<evidence type="ECO:0000313" key="3">
    <source>
        <dbReference type="EMBL" id="KAJ1734321.1"/>
    </source>
</evidence>
<dbReference type="InterPro" id="IPR046464">
    <property type="entry name" value="SWI-SNF_Ssr4_C"/>
</dbReference>
<feature type="compositionally biased region" description="Polar residues" evidence="1">
    <location>
        <begin position="1"/>
        <end position="15"/>
    </location>
</feature>
<proteinExistence type="predicted"/>
<evidence type="ECO:0000256" key="1">
    <source>
        <dbReference type="SAM" id="MobiDB-lite"/>
    </source>
</evidence>
<organism evidence="3 4">
    <name type="scientific">Coemansia biformis</name>
    <dbReference type="NCBI Taxonomy" id="1286918"/>
    <lineage>
        <taxon>Eukaryota</taxon>
        <taxon>Fungi</taxon>
        <taxon>Fungi incertae sedis</taxon>
        <taxon>Zoopagomycota</taxon>
        <taxon>Kickxellomycotina</taxon>
        <taxon>Kickxellomycetes</taxon>
        <taxon>Kickxellales</taxon>
        <taxon>Kickxellaceae</taxon>
        <taxon>Coemansia</taxon>
    </lineage>
</organism>
<dbReference type="AlphaFoldDB" id="A0A9W7YIA8"/>
<name>A0A9W7YIA8_9FUNG</name>
<evidence type="ECO:0000313" key="4">
    <source>
        <dbReference type="Proteomes" id="UP001143981"/>
    </source>
</evidence>
<feature type="region of interest" description="Disordered" evidence="1">
    <location>
        <begin position="1"/>
        <end position="56"/>
    </location>
</feature>
<reference evidence="3" key="1">
    <citation type="submission" date="2022-07" db="EMBL/GenBank/DDBJ databases">
        <title>Phylogenomic reconstructions and comparative analyses of Kickxellomycotina fungi.</title>
        <authorList>
            <person name="Reynolds N.K."/>
            <person name="Stajich J.E."/>
            <person name="Barry K."/>
            <person name="Grigoriev I.V."/>
            <person name="Crous P."/>
            <person name="Smith M.E."/>
        </authorList>
    </citation>
    <scope>NUCLEOTIDE SEQUENCE</scope>
    <source>
        <strain evidence="3">BCRC 34381</strain>
    </source>
</reference>
<keyword evidence="4" id="KW-1185">Reference proteome</keyword>
<feature type="domain" description="SWI/SNF and RSC complexes subunit Ssr4 C-terminal" evidence="2">
    <location>
        <begin position="51"/>
        <end position="81"/>
    </location>
</feature>
<accession>A0A9W7YIA8</accession>